<dbReference type="AlphaFoldDB" id="A0AAJ0HH39"/>
<evidence type="ECO:0000256" key="1">
    <source>
        <dbReference type="SAM" id="MobiDB-lite"/>
    </source>
</evidence>
<proteinExistence type="predicted"/>
<name>A0AAJ0HH39_9PEZI</name>
<reference evidence="2" key="2">
    <citation type="submission" date="2023-06" db="EMBL/GenBank/DDBJ databases">
        <authorList>
            <consortium name="Lawrence Berkeley National Laboratory"/>
            <person name="Haridas S."/>
            <person name="Hensen N."/>
            <person name="Bonometti L."/>
            <person name="Westerberg I."/>
            <person name="Brannstrom I.O."/>
            <person name="Guillou S."/>
            <person name="Cros-Aarteil S."/>
            <person name="Calhoun S."/>
            <person name="Kuo A."/>
            <person name="Mondo S."/>
            <person name="Pangilinan J."/>
            <person name="Riley R."/>
            <person name="Labutti K."/>
            <person name="Andreopoulos B."/>
            <person name="Lipzen A."/>
            <person name="Chen C."/>
            <person name="Yanf M."/>
            <person name="Daum C."/>
            <person name="Ng V."/>
            <person name="Clum A."/>
            <person name="Steindorff A."/>
            <person name="Ohm R."/>
            <person name="Martin F."/>
            <person name="Silar P."/>
            <person name="Natvig D."/>
            <person name="Lalanne C."/>
            <person name="Gautier V."/>
            <person name="Ament-Velasquez S.L."/>
            <person name="Kruys A."/>
            <person name="Hutchinson M.I."/>
            <person name="Powell A.J."/>
            <person name="Barry K."/>
            <person name="Miller A.N."/>
            <person name="Grigoriev I.V."/>
            <person name="Debuchy R."/>
            <person name="Gladieux P."/>
            <person name="Thoren M.H."/>
            <person name="Johannesson H."/>
        </authorList>
    </citation>
    <scope>NUCLEOTIDE SEQUENCE</scope>
    <source>
        <strain evidence="2">CBS 955.72</strain>
    </source>
</reference>
<evidence type="ECO:0000313" key="3">
    <source>
        <dbReference type="Proteomes" id="UP001275084"/>
    </source>
</evidence>
<gene>
    <name evidence="2" type="ORF">B0T25DRAFT_542319</name>
</gene>
<protein>
    <submittedName>
        <fullName evidence="2">Uncharacterized protein</fullName>
    </submittedName>
</protein>
<keyword evidence="3" id="KW-1185">Reference proteome</keyword>
<feature type="region of interest" description="Disordered" evidence="1">
    <location>
        <begin position="1"/>
        <end position="37"/>
    </location>
</feature>
<dbReference type="Proteomes" id="UP001275084">
    <property type="component" value="Unassembled WGS sequence"/>
</dbReference>
<reference evidence="2" key="1">
    <citation type="journal article" date="2023" name="Mol. Phylogenet. Evol.">
        <title>Genome-scale phylogeny and comparative genomics of the fungal order Sordariales.</title>
        <authorList>
            <person name="Hensen N."/>
            <person name="Bonometti L."/>
            <person name="Westerberg I."/>
            <person name="Brannstrom I.O."/>
            <person name="Guillou S."/>
            <person name="Cros-Aarteil S."/>
            <person name="Calhoun S."/>
            <person name="Haridas S."/>
            <person name="Kuo A."/>
            <person name="Mondo S."/>
            <person name="Pangilinan J."/>
            <person name="Riley R."/>
            <person name="LaButti K."/>
            <person name="Andreopoulos B."/>
            <person name="Lipzen A."/>
            <person name="Chen C."/>
            <person name="Yan M."/>
            <person name="Daum C."/>
            <person name="Ng V."/>
            <person name="Clum A."/>
            <person name="Steindorff A."/>
            <person name="Ohm R.A."/>
            <person name="Martin F."/>
            <person name="Silar P."/>
            <person name="Natvig D.O."/>
            <person name="Lalanne C."/>
            <person name="Gautier V."/>
            <person name="Ament-Velasquez S.L."/>
            <person name="Kruys A."/>
            <person name="Hutchinson M.I."/>
            <person name="Powell A.J."/>
            <person name="Barry K."/>
            <person name="Miller A.N."/>
            <person name="Grigoriev I.V."/>
            <person name="Debuchy R."/>
            <person name="Gladieux P."/>
            <person name="Hiltunen Thoren M."/>
            <person name="Johannesson H."/>
        </authorList>
    </citation>
    <scope>NUCLEOTIDE SEQUENCE</scope>
    <source>
        <strain evidence="2">CBS 955.72</strain>
    </source>
</reference>
<sequence>MSWKGIKRDKGGRPSPVASLHGVLEPRPLGRSAETGGCRLPKLDEVAKAWKSCPHQKGRHEVDAPTTEELAADLTRPFGQSTGRGFSFTRFRIERGYQTLTMRQQDVLATYIGPNHTATPLTLYEIGHTLTYADPICRHLRWAEEYPFLVPNMAKFGVDPTFSLPINALAYKTAPLQPGQVDMHKRLRCALFHEADCDCLDSVAFAALRCCPHCYTDYTINIVPDVAPGRSKGRLLVFTTWKCLGYGNSDTRCWKTHQKSEPPNRWHGFGHAMWTFEWSDDHCPAMHKINAKEVQHCVASVRERQRVEAPPRYTDVVEPSSRVVDIEKGE</sequence>
<accession>A0AAJ0HH39</accession>
<evidence type="ECO:0000313" key="2">
    <source>
        <dbReference type="EMBL" id="KAK3352586.1"/>
    </source>
</evidence>
<feature type="compositionally biased region" description="Basic and acidic residues" evidence="1">
    <location>
        <begin position="1"/>
        <end position="12"/>
    </location>
</feature>
<dbReference type="EMBL" id="JAUIQD010000004">
    <property type="protein sequence ID" value="KAK3352586.1"/>
    <property type="molecule type" value="Genomic_DNA"/>
</dbReference>
<organism evidence="2 3">
    <name type="scientific">Lasiosphaeria hispida</name>
    <dbReference type="NCBI Taxonomy" id="260671"/>
    <lineage>
        <taxon>Eukaryota</taxon>
        <taxon>Fungi</taxon>
        <taxon>Dikarya</taxon>
        <taxon>Ascomycota</taxon>
        <taxon>Pezizomycotina</taxon>
        <taxon>Sordariomycetes</taxon>
        <taxon>Sordariomycetidae</taxon>
        <taxon>Sordariales</taxon>
        <taxon>Lasiosphaeriaceae</taxon>
        <taxon>Lasiosphaeria</taxon>
    </lineage>
</organism>
<comment type="caution">
    <text evidence="2">The sequence shown here is derived from an EMBL/GenBank/DDBJ whole genome shotgun (WGS) entry which is preliminary data.</text>
</comment>